<keyword evidence="5" id="KW-0732">Signal</keyword>
<keyword evidence="3" id="KW-1003">Cell membrane</keyword>
<proteinExistence type="predicted"/>
<evidence type="ECO:0000259" key="11">
    <source>
        <dbReference type="Pfam" id="PF13206"/>
    </source>
</evidence>
<organism evidence="12">
    <name type="scientific">Trypanosoma brucei</name>
    <dbReference type="NCBI Taxonomy" id="5691"/>
    <lineage>
        <taxon>Eukaryota</taxon>
        <taxon>Discoba</taxon>
        <taxon>Euglenozoa</taxon>
        <taxon>Kinetoplastea</taxon>
        <taxon>Metakinetoplastina</taxon>
        <taxon>Trypanosomatida</taxon>
        <taxon>Trypanosomatidae</taxon>
        <taxon>Trypanosoma</taxon>
    </lineage>
</organism>
<name>M4SR59_9TRYP</name>
<evidence type="ECO:0000256" key="7">
    <source>
        <dbReference type="ARBA" id="ARBA00023180"/>
    </source>
</evidence>
<comment type="function">
    <text evidence="1">VSG forms a coat on the surface of the parasite. The trypanosome evades the immune response of the host by expressing a series of antigenically distinct VSGs from an estimated 1000 VSG genes.</text>
</comment>
<feature type="domain" description="Trypanosome variant surface glycoprotein C-terminal" evidence="10">
    <location>
        <begin position="304"/>
        <end position="351"/>
    </location>
</feature>
<dbReference type="SUPFAM" id="SSF118251">
    <property type="entry name" value="Variant surface glycoprotein MITAT 1.2, VSG 221, C-terminal domain"/>
    <property type="match status" value="1"/>
</dbReference>
<comment type="subcellular location">
    <subcellularLocation>
        <location evidence="2">Cell membrane</location>
        <topology evidence="2">Lipid-anchor</topology>
        <topology evidence="2">GPI-anchor</topology>
    </subcellularLocation>
</comment>
<feature type="compositionally biased region" description="Polar residues" evidence="9">
    <location>
        <begin position="86"/>
        <end position="96"/>
    </location>
</feature>
<evidence type="ECO:0000256" key="5">
    <source>
        <dbReference type="ARBA" id="ARBA00022729"/>
    </source>
</evidence>
<feature type="compositionally biased region" description="Basic and acidic residues" evidence="9">
    <location>
        <begin position="11"/>
        <end position="28"/>
    </location>
</feature>
<feature type="region of interest" description="Disordered" evidence="9">
    <location>
        <begin position="76"/>
        <end position="97"/>
    </location>
</feature>
<dbReference type="Pfam" id="PF13206">
    <property type="entry name" value="VSG_B"/>
    <property type="match status" value="1"/>
</dbReference>
<dbReference type="GO" id="GO:0098552">
    <property type="term" value="C:side of membrane"/>
    <property type="evidence" value="ECO:0007669"/>
    <property type="project" value="UniProtKB-KW"/>
</dbReference>
<evidence type="ECO:0000313" key="12">
    <source>
        <dbReference type="EMBL" id="AGH58813.1"/>
    </source>
</evidence>
<sequence>MTEAKQQLIKASKDAKHLITNKADRESASQRSPAANLRAMADSARRIYDAYESGTTSTARAQTTAIKQKLDDALYGKGASKKDGSDNTALTYSGTRANDCKPPSAGKSLIGDMICLCTEDCNSMSNAQPCGFTAGNKASGWPSNAAQQQATWQAIATNCKKMPDIALTPLTIHRAPAAFDAALTATGNNVDITSRAVLVLGQHNAGQCGSAHQARCVDYTPTVNTSPTPATIKWYASLEQTAGELETWNAANAEAKQTDRELQLLRLQAEAAYMAARVNQQPAAAPIKGNAAASTTPSTEAEACNNLKTNTTCIANNCKWEGTTETVGECKSKNGEEGMKSEKDAKLTNTTASNSFVIHKAPLFLAFLLLAQQF</sequence>
<evidence type="ECO:0000256" key="6">
    <source>
        <dbReference type="ARBA" id="ARBA00023136"/>
    </source>
</evidence>
<evidence type="ECO:0000256" key="3">
    <source>
        <dbReference type="ARBA" id="ARBA00022475"/>
    </source>
</evidence>
<reference evidence="12" key="1">
    <citation type="submission" date="2013-02" db="EMBL/GenBank/DDBJ databases">
        <authorList>
            <person name="Cross G.A.M."/>
            <person name="Kim H.-S."/>
            <person name="Wickstead B."/>
        </authorList>
    </citation>
    <scope>NUCLEOTIDE SEQUENCE</scope>
    <source>
        <strain evidence="12">Lister 427</strain>
    </source>
</reference>
<reference evidence="12" key="2">
    <citation type="journal article" date="2014" name="Mol. Biochem. Parasitol.">
        <title>Capturing the variant surface glycoprotein repertoire (the VSGnome) of Trypanosoma brucei Lister 427.</title>
        <authorList>
            <person name="Cross G.A."/>
            <person name="Kim H.S."/>
            <person name="Wickstead B."/>
        </authorList>
    </citation>
    <scope>NUCLEOTIDE SEQUENCE</scope>
    <source>
        <strain evidence="12">Lister 427</strain>
    </source>
</reference>
<keyword evidence="4" id="KW-0336">GPI-anchor</keyword>
<feature type="compositionally biased region" description="Basic and acidic residues" evidence="9">
    <location>
        <begin position="76"/>
        <end position="85"/>
    </location>
</feature>
<keyword evidence="6" id="KW-0472">Membrane</keyword>
<dbReference type="Pfam" id="PF10659">
    <property type="entry name" value="Trypan_glycop_C"/>
    <property type="match status" value="1"/>
</dbReference>
<feature type="non-terminal residue" evidence="12">
    <location>
        <position position="1"/>
    </location>
</feature>
<protein>
    <submittedName>
        <fullName evidence="12">Variant surface glycoprotein 2076</fullName>
    </submittedName>
</protein>
<evidence type="ECO:0000256" key="8">
    <source>
        <dbReference type="ARBA" id="ARBA00023288"/>
    </source>
</evidence>
<dbReference type="AlphaFoldDB" id="M4SR59"/>
<keyword evidence="8" id="KW-0449">Lipoprotein</keyword>
<feature type="domain" description="Trypanosome variant surface glycoprotein B-type N-terminal" evidence="11">
    <location>
        <begin position="5"/>
        <end position="263"/>
    </location>
</feature>
<dbReference type="EMBL" id="KC611382">
    <property type="protein sequence ID" value="AGH58813.1"/>
    <property type="molecule type" value="Genomic_DNA"/>
</dbReference>
<dbReference type="GO" id="GO:0005886">
    <property type="term" value="C:plasma membrane"/>
    <property type="evidence" value="ECO:0007669"/>
    <property type="project" value="UniProtKB-SubCell"/>
</dbReference>
<dbReference type="VEuPathDB" id="TriTrypDB:Tb427_000232700"/>
<evidence type="ECO:0000256" key="4">
    <source>
        <dbReference type="ARBA" id="ARBA00022622"/>
    </source>
</evidence>
<dbReference type="InterPro" id="IPR027446">
    <property type="entry name" value="VSG_C_dom_sf"/>
</dbReference>
<evidence type="ECO:0000256" key="1">
    <source>
        <dbReference type="ARBA" id="ARBA00002523"/>
    </source>
</evidence>
<accession>M4SR59</accession>
<evidence type="ECO:0000256" key="2">
    <source>
        <dbReference type="ARBA" id="ARBA00004609"/>
    </source>
</evidence>
<evidence type="ECO:0000256" key="9">
    <source>
        <dbReference type="SAM" id="MobiDB-lite"/>
    </source>
</evidence>
<feature type="region of interest" description="Disordered" evidence="9">
    <location>
        <begin position="1"/>
        <end position="38"/>
    </location>
</feature>
<evidence type="ECO:0000259" key="10">
    <source>
        <dbReference type="Pfam" id="PF10659"/>
    </source>
</evidence>
<keyword evidence="7" id="KW-0325">Glycoprotein</keyword>
<dbReference type="InterPro" id="IPR025932">
    <property type="entry name" value="Trypano_VSG_B_N_dom"/>
</dbReference>
<dbReference type="InterPro" id="IPR019609">
    <property type="entry name" value="Variant_surf_glycoprt_trypan_C"/>
</dbReference>